<dbReference type="Proteomes" id="UP001239111">
    <property type="component" value="Chromosome 4"/>
</dbReference>
<reference evidence="1" key="1">
    <citation type="submission" date="2023-04" db="EMBL/GenBank/DDBJ databases">
        <title>A chromosome-level genome assembly of the parasitoid wasp Eretmocerus hayati.</title>
        <authorList>
            <person name="Zhong Y."/>
            <person name="Liu S."/>
            <person name="Liu Y."/>
        </authorList>
    </citation>
    <scope>NUCLEOTIDE SEQUENCE</scope>
    <source>
        <strain evidence="1">ZJU_SS_LIU_2023</strain>
    </source>
</reference>
<protein>
    <submittedName>
        <fullName evidence="1">Uncharacterized protein</fullName>
    </submittedName>
</protein>
<accession>A0ACC2N0K5</accession>
<organism evidence="1 2">
    <name type="scientific">Eretmocerus hayati</name>
    <dbReference type="NCBI Taxonomy" id="131215"/>
    <lineage>
        <taxon>Eukaryota</taxon>
        <taxon>Metazoa</taxon>
        <taxon>Ecdysozoa</taxon>
        <taxon>Arthropoda</taxon>
        <taxon>Hexapoda</taxon>
        <taxon>Insecta</taxon>
        <taxon>Pterygota</taxon>
        <taxon>Neoptera</taxon>
        <taxon>Endopterygota</taxon>
        <taxon>Hymenoptera</taxon>
        <taxon>Apocrita</taxon>
        <taxon>Proctotrupomorpha</taxon>
        <taxon>Chalcidoidea</taxon>
        <taxon>Aphelinidae</taxon>
        <taxon>Aphelininae</taxon>
        <taxon>Eretmocerus</taxon>
    </lineage>
</organism>
<proteinExistence type="predicted"/>
<evidence type="ECO:0000313" key="1">
    <source>
        <dbReference type="EMBL" id="KAJ8664658.1"/>
    </source>
</evidence>
<comment type="caution">
    <text evidence="1">The sequence shown here is derived from an EMBL/GenBank/DDBJ whole genome shotgun (WGS) entry which is preliminary data.</text>
</comment>
<gene>
    <name evidence="1" type="ORF">QAD02_006320</name>
</gene>
<sequence length="367" mass="41778">MSKKRRYDSISDSSSDEENLRKRIKRLEKEYEKKKKKSKRRHHRRRRHDSSSSDSSESSRSSSSSSYSSSSVSSASTHRRKSRSPTKEVSENSQGIVTVATAGKEHAELEKEVALSSSVLEVIGKRSDGERVLAPPLHSEFAIRRQDVIEIGLSEEERADYLKKYTPPKNCLFVDPPKIYPEMKSVAIAPVLYRDAQISQKQGRTACCFGAVAKGLSHLIKDSRDLEDLPFIEALSDTLKMLADLQREECSIRRNLISKNINASLRDTLAETKCDKWLLGDKLDDLIKSAEALENTAKDLRAPARTNFTRNKGSKNSNAPPRHQGRDQQKTWSGQKEKSHKKPQYKNSTTRNRSSYSKKDRDHHRHR</sequence>
<evidence type="ECO:0000313" key="2">
    <source>
        <dbReference type="Proteomes" id="UP001239111"/>
    </source>
</evidence>
<name>A0ACC2N0K5_9HYME</name>
<dbReference type="EMBL" id="CM056744">
    <property type="protein sequence ID" value="KAJ8664658.1"/>
    <property type="molecule type" value="Genomic_DNA"/>
</dbReference>
<keyword evidence="2" id="KW-1185">Reference proteome</keyword>